<dbReference type="InterPro" id="IPR036890">
    <property type="entry name" value="HATPase_C_sf"/>
</dbReference>
<dbReference type="CDD" id="cd17546">
    <property type="entry name" value="REC_hyHK_CKI1_RcsC-like"/>
    <property type="match status" value="1"/>
</dbReference>
<dbReference type="InterPro" id="IPR036097">
    <property type="entry name" value="HisK_dim/P_sf"/>
</dbReference>
<dbReference type="PANTHER" id="PTHR45339">
    <property type="entry name" value="HYBRID SIGNAL TRANSDUCTION HISTIDINE KINASE J"/>
    <property type="match status" value="1"/>
</dbReference>
<feature type="domain" description="Histidine kinase" evidence="7">
    <location>
        <begin position="221"/>
        <end position="440"/>
    </location>
</feature>
<comment type="caution">
    <text evidence="9">The sequence shown here is derived from an EMBL/GenBank/DDBJ whole genome shotgun (WGS) entry which is preliminary data.</text>
</comment>
<sequence length="595" mass="64697">MVLAGTIGRLSQLERWLKIDPEASPVVATRARAVYVVALVLALLQFLNVGNLVWSYGYWSPDAAIALGGGIFLTISIFALRWTKNFRIFALAYTGLSIACVTASALQFYTGINTALLPMICLGPIIIGYIHTWRAAVLYGVLGAGLLLFYFWWAMFDPRLVEYGWQVWNVQRLMQSELAMILSTVVGVNFSYNSYSALEKQQAHLEQVSRAEAAKSQFLATMSHELRTPLNGVIGMAEVLTTSDLKPRERELADTIRRSGQSLLVIIGDLLDLSKIEAGKMEIETEPFSVRDLISHAVGIWAGPAALKNTDLIQRIDEKARDTVLGDEHRIGQILHNLISNAVKFTDSGTVTVSLEVEDGPLPTYRFRVEDTGKGVPDDVADQIFEAFEQGESGTTRRYGGTGLGLPICRLLSELMGGSIALERSNDRGSCFCLSLPLRPASAATPVRDEIEEVADVSSLQGLRVLVAEDNQVNRMVMREYLKTWGTSFVFAHDGPSALEALDVERFDLLLLDKHMPGMSGYEVAEAVRASGGAHASMPIIAVSADTLAGEEERALAAGMDGYVAKPVRPAQLSAKIIDVLAARSASATEGANNA</sequence>
<evidence type="ECO:0000256" key="6">
    <source>
        <dbReference type="SAM" id="Phobius"/>
    </source>
</evidence>
<dbReference type="InterPro" id="IPR003594">
    <property type="entry name" value="HATPase_dom"/>
</dbReference>
<dbReference type="GO" id="GO:0000155">
    <property type="term" value="F:phosphorelay sensor kinase activity"/>
    <property type="evidence" value="ECO:0007669"/>
    <property type="project" value="InterPro"/>
</dbReference>
<dbReference type="Proteomes" id="UP000536835">
    <property type="component" value="Unassembled WGS sequence"/>
</dbReference>
<keyword evidence="6" id="KW-0812">Transmembrane</keyword>
<accession>A0A7Y3RJX3</accession>
<proteinExistence type="predicted"/>
<reference evidence="9 10" key="1">
    <citation type="submission" date="2020-05" db="EMBL/GenBank/DDBJ databases">
        <title>Parvularcula mediterraneae sp. nov., isolated from polypropylene straw from shallow seawater of the seashore of Laganas in Zakynthos island, Greece.</title>
        <authorList>
            <person name="Szabo I."/>
            <person name="Al-Omari J."/>
            <person name="Rado J."/>
            <person name="Szerdahelyi G.S."/>
        </authorList>
    </citation>
    <scope>NUCLEOTIDE SEQUENCE [LARGE SCALE GENOMIC DNA]</scope>
    <source>
        <strain evidence="9 10">ZS-1/3</strain>
    </source>
</reference>
<dbReference type="Pfam" id="PF00072">
    <property type="entry name" value="Response_reg"/>
    <property type="match status" value="1"/>
</dbReference>
<keyword evidence="6" id="KW-0472">Membrane</keyword>
<dbReference type="PANTHER" id="PTHR45339:SF1">
    <property type="entry name" value="HYBRID SIGNAL TRANSDUCTION HISTIDINE KINASE J"/>
    <property type="match status" value="1"/>
</dbReference>
<dbReference type="InterPro" id="IPR003661">
    <property type="entry name" value="HisK_dim/P_dom"/>
</dbReference>
<feature type="transmembrane region" description="Helical" evidence="6">
    <location>
        <begin position="88"/>
        <end position="106"/>
    </location>
</feature>
<feature type="transmembrane region" description="Helical" evidence="6">
    <location>
        <begin position="33"/>
        <end position="57"/>
    </location>
</feature>
<dbReference type="SUPFAM" id="SSF47384">
    <property type="entry name" value="Homodimeric domain of signal transducing histidine kinase"/>
    <property type="match status" value="1"/>
</dbReference>
<dbReference type="FunFam" id="3.30.565.10:FF:000010">
    <property type="entry name" value="Sensor histidine kinase RcsC"/>
    <property type="match status" value="1"/>
</dbReference>
<evidence type="ECO:0000256" key="4">
    <source>
        <dbReference type="ARBA" id="ARBA00023012"/>
    </source>
</evidence>
<organism evidence="9 10">
    <name type="scientific">Parvularcula mediterranea</name>
    <dbReference type="NCBI Taxonomy" id="2732508"/>
    <lineage>
        <taxon>Bacteria</taxon>
        <taxon>Pseudomonadati</taxon>
        <taxon>Pseudomonadota</taxon>
        <taxon>Alphaproteobacteria</taxon>
        <taxon>Parvularculales</taxon>
        <taxon>Parvularculaceae</taxon>
        <taxon>Parvularcula</taxon>
    </lineage>
</organism>
<dbReference type="EC" id="2.7.13.3" evidence="2"/>
<dbReference type="InterPro" id="IPR004358">
    <property type="entry name" value="Sig_transdc_His_kin-like_C"/>
</dbReference>
<dbReference type="CDD" id="cd00082">
    <property type="entry name" value="HisKA"/>
    <property type="match status" value="1"/>
</dbReference>
<evidence type="ECO:0000259" key="7">
    <source>
        <dbReference type="PROSITE" id="PS50109"/>
    </source>
</evidence>
<dbReference type="Pfam" id="PF00512">
    <property type="entry name" value="HisKA"/>
    <property type="match status" value="1"/>
</dbReference>
<dbReference type="PRINTS" id="PR00344">
    <property type="entry name" value="BCTRLSENSOR"/>
</dbReference>
<dbReference type="InterPro" id="IPR005467">
    <property type="entry name" value="His_kinase_dom"/>
</dbReference>
<comment type="catalytic activity">
    <reaction evidence="1">
        <text>ATP + protein L-histidine = ADP + protein N-phospho-L-histidine.</text>
        <dbReference type="EC" id="2.7.13.3"/>
    </reaction>
</comment>
<keyword evidence="3 5" id="KW-0597">Phosphoprotein</keyword>
<dbReference type="Gene3D" id="3.30.565.10">
    <property type="entry name" value="Histidine kinase-like ATPase, C-terminal domain"/>
    <property type="match status" value="1"/>
</dbReference>
<gene>
    <name evidence="9" type="ORF">HK107_03745</name>
</gene>
<dbReference type="PROSITE" id="PS50109">
    <property type="entry name" value="HIS_KIN"/>
    <property type="match status" value="1"/>
</dbReference>
<dbReference type="SMART" id="SM00388">
    <property type="entry name" value="HisKA"/>
    <property type="match status" value="1"/>
</dbReference>
<dbReference type="InterPro" id="IPR001789">
    <property type="entry name" value="Sig_transdc_resp-reg_receiver"/>
</dbReference>
<name>A0A7Y3RJX3_9PROT</name>
<evidence type="ECO:0000256" key="5">
    <source>
        <dbReference type="PROSITE-ProRule" id="PRU00169"/>
    </source>
</evidence>
<dbReference type="InterPro" id="IPR011006">
    <property type="entry name" value="CheY-like_superfamily"/>
</dbReference>
<evidence type="ECO:0000313" key="9">
    <source>
        <dbReference type="EMBL" id="NNU15439.1"/>
    </source>
</evidence>
<dbReference type="Pfam" id="PF02518">
    <property type="entry name" value="HATPase_c"/>
    <property type="match status" value="1"/>
</dbReference>
<evidence type="ECO:0000313" key="10">
    <source>
        <dbReference type="Proteomes" id="UP000536835"/>
    </source>
</evidence>
<dbReference type="EMBL" id="JABFCX010000002">
    <property type="protein sequence ID" value="NNU15439.1"/>
    <property type="molecule type" value="Genomic_DNA"/>
</dbReference>
<dbReference type="RefSeq" id="WP_173196913.1">
    <property type="nucleotide sequence ID" value="NZ_JABFCX010000002.1"/>
</dbReference>
<evidence type="ECO:0000256" key="2">
    <source>
        <dbReference type="ARBA" id="ARBA00012438"/>
    </source>
</evidence>
<evidence type="ECO:0000256" key="1">
    <source>
        <dbReference type="ARBA" id="ARBA00000085"/>
    </source>
</evidence>
<protein>
    <recommendedName>
        <fullName evidence="2">histidine kinase</fullName>
        <ecNumber evidence="2">2.7.13.3</ecNumber>
    </recommendedName>
</protein>
<keyword evidence="10" id="KW-1185">Reference proteome</keyword>
<dbReference type="AlphaFoldDB" id="A0A7Y3RJX3"/>
<dbReference type="Gene3D" id="1.10.287.130">
    <property type="match status" value="1"/>
</dbReference>
<dbReference type="SUPFAM" id="SSF52172">
    <property type="entry name" value="CheY-like"/>
    <property type="match status" value="1"/>
</dbReference>
<dbReference type="SUPFAM" id="SSF55874">
    <property type="entry name" value="ATPase domain of HSP90 chaperone/DNA topoisomerase II/histidine kinase"/>
    <property type="match status" value="1"/>
</dbReference>
<feature type="transmembrane region" description="Helical" evidence="6">
    <location>
        <begin position="63"/>
        <end position="81"/>
    </location>
</feature>
<feature type="transmembrane region" description="Helical" evidence="6">
    <location>
        <begin position="112"/>
        <end position="130"/>
    </location>
</feature>
<evidence type="ECO:0000256" key="3">
    <source>
        <dbReference type="ARBA" id="ARBA00022553"/>
    </source>
</evidence>
<dbReference type="SMART" id="SM00387">
    <property type="entry name" value="HATPase_c"/>
    <property type="match status" value="1"/>
</dbReference>
<evidence type="ECO:0000259" key="8">
    <source>
        <dbReference type="PROSITE" id="PS50110"/>
    </source>
</evidence>
<feature type="transmembrane region" description="Helical" evidence="6">
    <location>
        <begin position="137"/>
        <end position="153"/>
    </location>
</feature>
<feature type="domain" description="Response regulatory" evidence="8">
    <location>
        <begin position="464"/>
        <end position="581"/>
    </location>
</feature>
<dbReference type="PROSITE" id="PS50110">
    <property type="entry name" value="RESPONSE_REGULATORY"/>
    <property type="match status" value="1"/>
</dbReference>
<keyword evidence="6" id="KW-1133">Transmembrane helix</keyword>
<dbReference type="SMART" id="SM00448">
    <property type="entry name" value="REC"/>
    <property type="match status" value="1"/>
</dbReference>
<feature type="modified residue" description="4-aspartylphosphate" evidence="5">
    <location>
        <position position="513"/>
    </location>
</feature>
<dbReference type="CDD" id="cd16922">
    <property type="entry name" value="HATPase_EvgS-ArcB-TorS-like"/>
    <property type="match status" value="1"/>
</dbReference>
<keyword evidence="4" id="KW-0902">Two-component regulatory system</keyword>
<dbReference type="Gene3D" id="3.40.50.2300">
    <property type="match status" value="1"/>
</dbReference>